<keyword evidence="1" id="KW-1133">Transmembrane helix</keyword>
<evidence type="ECO:0000313" key="2">
    <source>
        <dbReference type="EMBL" id="JAI08543.1"/>
    </source>
</evidence>
<dbReference type="EMBL" id="GBXM01000035">
    <property type="protein sequence ID" value="JAI08543.1"/>
    <property type="molecule type" value="Transcribed_RNA"/>
</dbReference>
<feature type="transmembrane region" description="Helical" evidence="1">
    <location>
        <begin position="7"/>
        <end position="28"/>
    </location>
</feature>
<evidence type="ECO:0000256" key="1">
    <source>
        <dbReference type="SAM" id="Phobius"/>
    </source>
</evidence>
<keyword evidence="1" id="KW-0812">Transmembrane</keyword>
<reference evidence="2" key="1">
    <citation type="submission" date="2014-11" db="EMBL/GenBank/DDBJ databases">
        <authorList>
            <person name="Amaro Gonzalez C."/>
        </authorList>
    </citation>
    <scope>NUCLEOTIDE SEQUENCE</scope>
</reference>
<dbReference type="AlphaFoldDB" id="A0A0E9Y0M7"/>
<proteinExistence type="predicted"/>
<protein>
    <submittedName>
        <fullName evidence="2">Uncharacterized protein</fullName>
    </submittedName>
</protein>
<sequence length="41" mass="4538">MGAACRVIYIPAYSFGSFISICCTYTLALFHTNYSVLIIIT</sequence>
<keyword evidence="1" id="KW-0472">Membrane</keyword>
<name>A0A0E9Y0M7_ANGAN</name>
<accession>A0A0E9Y0M7</accession>
<organism evidence="2">
    <name type="scientific">Anguilla anguilla</name>
    <name type="common">European freshwater eel</name>
    <name type="synonym">Muraena anguilla</name>
    <dbReference type="NCBI Taxonomy" id="7936"/>
    <lineage>
        <taxon>Eukaryota</taxon>
        <taxon>Metazoa</taxon>
        <taxon>Chordata</taxon>
        <taxon>Craniata</taxon>
        <taxon>Vertebrata</taxon>
        <taxon>Euteleostomi</taxon>
        <taxon>Actinopterygii</taxon>
        <taxon>Neopterygii</taxon>
        <taxon>Teleostei</taxon>
        <taxon>Anguilliformes</taxon>
        <taxon>Anguillidae</taxon>
        <taxon>Anguilla</taxon>
    </lineage>
</organism>
<reference evidence="2" key="2">
    <citation type="journal article" date="2015" name="Fish Shellfish Immunol.">
        <title>Early steps in the European eel (Anguilla anguilla)-Vibrio vulnificus interaction in the gills: Role of the RtxA13 toxin.</title>
        <authorList>
            <person name="Callol A."/>
            <person name="Pajuelo D."/>
            <person name="Ebbesson L."/>
            <person name="Teles M."/>
            <person name="MacKenzie S."/>
            <person name="Amaro C."/>
        </authorList>
    </citation>
    <scope>NUCLEOTIDE SEQUENCE</scope>
</reference>